<feature type="region of interest" description="Disordered" evidence="1">
    <location>
        <begin position="486"/>
        <end position="526"/>
    </location>
</feature>
<dbReference type="InterPro" id="IPR038610">
    <property type="entry name" value="FliK-like_C_sf"/>
</dbReference>
<evidence type="ECO:0000313" key="4">
    <source>
        <dbReference type="Proteomes" id="UP001418796"/>
    </source>
</evidence>
<keyword evidence="3" id="KW-0282">Flagellum</keyword>
<dbReference type="PANTHER" id="PTHR37533:SF2">
    <property type="entry name" value="FLAGELLAR HOOK-LENGTH CONTROL PROTEIN"/>
    <property type="match status" value="1"/>
</dbReference>
<proteinExistence type="predicted"/>
<dbReference type="Proteomes" id="UP001418796">
    <property type="component" value="Unassembled WGS sequence"/>
</dbReference>
<keyword evidence="3" id="KW-0969">Cilium</keyword>
<feature type="domain" description="Flagellar hook-length control protein-like C-terminal" evidence="2">
    <location>
        <begin position="410"/>
        <end position="482"/>
    </location>
</feature>
<evidence type="ECO:0000259" key="2">
    <source>
        <dbReference type="Pfam" id="PF02120"/>
    </source>
</evidence>
<keyword evidence="4" id="KW-1185">Reference proteome</keyword>
<dbReference type="Gene3D" id="3.30.750.140">
    <property type="match status" value="1"/>
</dbReference>
<sequence length="526" mass="59215">MNQFIPFQSVKGFVGVGSQVRSQSTSYGSESTAVEAPRSDDSFLPSFSDVLLQLEETHTDPPLKELAEPESIEHTEHDDVEIEEALVPFLNAEAHELAEHFDPEVLTSLILHVLSTTQDESLSNETTKDPMTTPRSNLDQLDVKPEASGMESTSNDQSKIVTRLENDNSIPPLTAESKIKDSLLEEKTQMNRQSTIYRMPVSIMQAYQFQDKQSIEDQSIERLLDAIKVSENVPRQILLSQNAELVQQVEQQVETFFHSKDRTTLNQLITTIKEIVRPTASKTLVMDEVTPTELESSEELERLLLQLKGDKTSQKAMEGPLKSVFTESKVEKAETLNPNQAVAQHTLNGSVKNESNKPSVMNESLVSADKTVHASDRVLQPSEVLKAEGQTEERRFVKTLQRILQQGSMTLRSDGQTTLTLKLFPEHLGKLQIQVIQNGQKLAAQIIAESSATKDLVERSLPQLRQALHSQNVTFDQIDVEEFVNKDQQQQHEQEQRDQQEHQENEQNSRAETSFSFKSLLEGLFS</sequence>
<feature type="compositionally biased region" description="Polar residues" evidence="1">
    <location>
        <begin position="119"/>
        <end position="139"/>
    </location>
</feature>
<feature type="compositionally biased region" description="Basic and acidic residues" evidence="1">
    <location>
        <begin position="486"/>
        <end position="509"/>
    </location>
</feature>
<reference evidence="3 4" key="1">
    <citation type="submission" date="2024-03" db="EMBL/GenBank/DDBJ databases">
        <title>Bacilli Hybrid Assemblies.</title>
        <authorList>
            <person name="Kovac J."/>
        </authorList>
    </citation>
    <scope>NUCLEOTIDE SEQUENCE [LARGE SCALE GENOMIC DNA]</scope>
    <source>
        <strain evidence="3 4">FSL R7-0666</strain>
    </source>
</reference>
<dbReference type="PANTHER" id="PTHR37533">
    <property type="entry name" value="FLAGELLAR HOOK-LENGTH CONTROL PROTEIN"/>
    <property type="match status" value="1"/>
</dbReference>
<accession>A0ABU9VJP6</accession>
<name>A0ABU9VJP6_9BACI</name>
<feature type="compositionally biased region" description="Polar residues" evidence="1">
    <location>
        <begin position="150"/>
        <end position="160"/>
    </location>
</feature>
<feature type="region of interest" description="Disordered" evidence="1">
    <location>
        <begin position="119"/>
        <end position="177"/>
    </location>
</feature>
<dbReference type="CDD" id="cd17470">
    <property type="entry name" value="T3SS_Flik_C"/>
    <property type="match status" value="1"/>
</dbReference>
<dbReference type="InterPro" id="IPR052563">
    <property type="entry name" value="FliK"/>
</dbReference>
<evidence type="ECO:0000256" key="1">
    <source>
        <dbReference type="SAM" id="MobiDB-lite"/>
    </source>
</evidence>
<dbReference type="Pfam" id="PF02120">
    <property type="entry name" value="Flg_hook"/>
    <property type="match status" value="1"/>
</dbReference>
<comment type="caution">
    <text evidence="3">The sequence shown here is derived from an EMBL/GenBank/DDBJ whole genome shotgun (WGS) entry which is preliminary data.</text>
</comment>
<organism evidence="3 4">
    <name type="scientific">Alkalicoccobacillus gibsonii</name>
    <dbReference type="NCBI Taxonomy" id="79881"/>
    <lineage>
        <taxon>Bacteria</taxon>
        <taxon>Bacillati</taxon>
        <taxon>Bacillota</taxon>
        <taxon>Bacilli</taxon>
        <taxon>Bacillales</taxon>
        <taxon>Bacillaceae</taxon>
        <taxon>Alkalicoccobacillus</taxon>
    </lineage>
</organism>
<dbReference type="RefSeq" id="WP_343130672.1">
    <property type="nucleotide sequence ID" value="NZ_JBCITK010000001.1"/>
</dbReference>
<dbReference type="InterPro" id="IPR021136">
    <property type="entry name" value="Flagellar_hook_control-like_C"/>
</dbReference>
<dbReference type="EMBL" id="JBCITK010000001">
    <property type="protein sequence ID" value="MEN0643832.1"/>
    <property type="molecule type" value="Genomic_DNA"/>
</dbReference>
<evidence type="ECO:0000313" key="3">
    <source>
        <dbReference type="EMBL" id="MEN0643832.1"/>
    </source>
</evidence>
<keyword evidence="3" id="KW-0966">Cell projection</keyword>
<protein>
    <submittedName>
        <fullName evidence="3">Flagellar hook-length control protein FliK</fullName>
    </submittedName>
</protein>
<gene>
    <name evidence="3" type="ORF">MKY91_11790</name>
</gene>